<dbReference type="EMBL" id="JABWMH010000001">
    <property type="protein sequence ID" value="NVD27045.1"/>
    <property type="molecule type" value="Genomic_DNA"/>
</dbReference>
<feature type="transmembrane region" description="Helical" evidence="1">
    <location>
        <begin position="45"/>
        <end position="63"/>
    </location>
</feature>
<evidence type="ECO:0008006" key="4">
    <source>
        <dbReference type="Google" id="ProtNLM"/>
    </source>
</evidence>
<evidence type="ECO:0000256" key="1">
    <source>
        <dbReference type="SAM" id="Phobius"/>
    </source>
</evidence>
<feature type="transmembrane region" description="Helical" evidence="1">
    <location>
        <begin position="70"/>
        <end position="89"/>
    </location>
</feature>
<evidence type="ECO:0000313" key="3">
    <source>
        <dbReference type="Proteomes" id="UP000652427"/>
    </source>
</evidence>
<protein>
    <recommendedName>
        <fullName evidence="4">DoxX family protein</fullName>
    </recommendedName>
</protein>
<evidence type="ECO:0000313" key="2">
    <source>
        <dbReference type="EMBL" id="NVD27045.1"/>
    </source>
</evidence>
<keyword evidence="3" id="KW-1185">Reference proteome</keyword>
<keyword evidence="1" id="KW-0812">Transmembrane</keyword>
<dbReference type="RefSeq" id="WP_176278536.1">
    <property type="nucleotide sequence ID" value="NZ_JABWMH010000001.1"/>
</dbReference>
<feature type="transmembrane region" description="Helical" evidence="1">
    <location>
        <begin position="95"/>
        <end position="118"/>
    </location>
</feature>
<dbReference type="Proteomes" id="UP000652427">
    <property type="component" value="Unassembled WGS sequence"/>
</dbReference>
<gene>
    <name evidence="2" type="ORF">HUO14_03865</name>
</gene>
<organism evidence="2 3">
    <name type="scientific">Parasphingorhabdus flavimaris</name>
    <dbReference type="NCBI Taxonomy" id="266812"/>
    <lineage>
        <taxon>Bacteria</taxon>
        <taxon>Pseudomonadati</taxon>
        <taxon>Pseudomonadota</taxon>
        <taxon>Alphaproteobacteria</taxon>
        <taxon>Sphingomonadales</taxon>
        <taxon>Sphingomonadaceae</taxon>
        <taxon>Parasphingorhabdus</taxon>
    </lineage>
</organism>
<accession>A0ABX2N010</accession>
<name>A0ABX2N010_9SPHN</name>
<proteinExistence type="predicted"/>
<reference evidence="2 3" key="1">
    <citation type="submission" date="2020-06" db="EMBL/GenBank/DDBJ databases">
        <authorList>
            <person name="Kim S.-J."/>
            <person name="Park S.-J."/>
        </authorList>
    </citation>
    <scope>NUCLEOTIDE SEQUENCE [LARGE SCALE GENOMIC DNA]</scope>
    <source>
        <strain evidence="2 3">SW-151</strain>
    </source>
</reference>
<keyword evidence="1" id="KW-1133">Transmembrane helix</keyword>
<keyword evidence="1" id="KW-0472">Membrane</keyword>
<sequence length="130" mass="14629">MTPKRIQFFIALVFFVLGGWAAFFPQHVIDTVFLPEYRDHGRLLPFTIACFGAQALLSGLFAAFSRFSSLTFLVYGIALLPFFAFNYYFTFHDPVFTSIGLLDAVGNIIMLALCYVGWKKCKAIEQGAFS</sequence>
<comment type="caution">
    <text evidence="2">The sequence shown here is derived from an EMBL/GenBank/DDBJ whole genome shotgun (WGS) entry which is preliminary data.</text>
</comment>